<feature type="domain" description="Vitamin K epoxide reductase" evidence="11">
    <location>
        <begin position="102"/>
        <end position="243"/>
    </location>
</feature>
<keyword evidence="6" id="KW-0560">Oxidoreductase</keyword>
<evidence type="ECO:0000256" key="2">
    <source>
        <dbReference type="ARBA" id="ARBA00006214"/>
    </source>
</evidence>
<evidence type="ECO:0000256" key="3">
    <source>
        <dbReference type="ARBA" id="ARBA00022692"/>
    </source>
</evidence>
<accession>D6ZL56</accession>
<evidence type="ECO:0000256" key="5">
    <source>
        <dbReference type="ARBA" id="ARBA00022989"/>
    </source>
</evidence>
<dbReference type="InterPro" id="IPR041714">
    <property type="entry name" value="VKOR_Actinobacteria"/>
</dbReference>
<dbReference type="AlphaFoldDB" id="D6ZL56"/>
<evidence type="ECO:0000259" key="11">
    <source>
        <dbReference type="SMART" id="SM00756"/>
    </source>
</evidence>
<evidence type="ECO:0000256" key="1">
    <source>
        <dbReference type="ARBA" id="ARBA00004141"/>
    </source>
</evidence>
<keyword evidence="7 10" id="KW-0472">Membrane</keyword>
<dbReference type="CDD" id="cd12922">
    <property type="entry name" value="VKOR_5"/>
    <property type="match status" value="1"/>
</dbReference>
<comment type="similarity">
    <text evidence="2">Belongs to the VKOR family.</text>
</comment>
<keyword evidence="5 10" id="KW-1133">Transmembrane helix</keyword>
<dbReference type="HOGENOM" id="CLU_082938_0_1_11"/>
<dbReference type="STRING" id="548479.HMPREF0573_11136"/>
<evidence type="ECO:0000313" key="13">
    <source>
        <dbReference type="Proteomes" id="UP000006742"/>
    </source>
</evidence>
<proteinExistence type="inferred from homology"/>
<dbReference type="InterPro" id="IPR012932">
    <property type="entry name" value="VKOR"/>
</dbReference>
<dbReference type="GO" id="GO:0016491">
    <property type="term" value="F:oxidoreductase activity"/>
    <property type="evidence" value="ECO:0007669"/>
    <property type="project" value="UniProtKB-KW"/>
</dbReference>
<evidence type="ECO:0000256" key="8">
    <source>
        <dbReference type="ARBA" id="ARBA00023157"/>
    </source>
</evidence>
<reference evidence="13" key="1">
    <citation type="submission" date="2010-03" db="EMBL/GenBank/DDBJ databases">
        <title>Complete sequence of Mobiluncus curtisii ATCC 43063.</title>
        <authorList>
            <person name="Muzny D."/>
            <person name="Qin X."/>
            <person name="Deng J."/>
            <person name="Jiang H."/>
            <person name="Liu Y."/>
            <person name="Qu J."/>
            <person name="Song X.-Z."/>
            <person name="Zhang L."/>
            <person name="Thornton R."/>
            <person name="Coyle M."/>
            <person name="Francisco L."/>
            <person name="Jackson L."/>
            <person name="Javaid M."/>
            <person name="Korchina V."/>
            <person name="Kovar C."/>
            <person name="Mata R."/>
            <person name="Mathew T."/>
            <person name="Ngo R."/>
            <person name="Nguyen L."/>
            <person name="Nguyen N."/>
            <person name="Okwuonu G."/>
            <person name="Ongeri F."/>
            <person name="Pham C."/>
            <person name="Simmons D."/>
            <person name="Wilczek-Boney K."/>
            <person name="Hale W."/>
            <person name="Jakkamsetti A."/>
            <person name="Pham P."/>
            <person name="Ruth R."/>
            <person name="San Lucas F."/>
            <person name="Warren J."/>
            <person name="Zhang J."/>
            <person name="Zhao Z."/>
            <person name="Zhou C."/>
            <person name="Zhu D."/>
            <person name="Lee S."/>
            <person name="Bess C."/>
            <person name="Blankenburg K."/>
            <person name="Forbes L."/>
            <person name="Fu Q."/>
            <person name="Gubbala S."/>
            <person name="Hirani K."/>
            <person name="Jayaseelan J.C."/>
            <person name="Lara F."/>
            <person name="Munidasa M."/>
            <person name="Palculict T."/>
            <person name="Patil S."/>
            <person name="Pu L.-L."/>
            <person name="Saada N."/>
            <person name="Tang L."/>
            <person name="Weissenberger G."/>
            <person name="Zhu Y."/>
            <person name="Hemphill L."/>
            <person name="Shang Y."/>
            <person name="Youmans B."/>
            <person name="Ayvaz T."/>
            <person name="Ross M."/>
            <person name="Santibanez J."/>
            <person name="Aqrawi P."/>
            <person name="Gross S."/>
            <person name="Joshi V."/>
            <person name="Fowler G."/>
            <person name="Nazareth L."/>
            <person name="Reid J."/>
            <person name="Worley K."/>
            <person name="Petrosino J."/>
            <person name="Highlander S."/>
            <person name="Gibbs R."/>
            <person name="Gibbs R."/>
        </authorList>
    </citation>
    <scope>NUCLEOTIDE SEQUENCE [LARGE SCALE GENOMIC DNA]</scope>
    <source>
        <strain evidence="13">ATCC 43063 / DSM 2711 / V125</strain>
    </source>
</reference>
<sequence>MQQGIVGISAFLYRFQAWGECWDFLGVTPRRKLANGIGGAKSANGIGGAKFASGIANPPVWSHFRAVPAHQDQCADIKVRITLMKQEPDDGTTLNDCAGRPTTSTLVLLIVLTFIAMAASAELVLSEIQTLKHPAEHLGCDLNPLIGCSASLTTWQAHLLFGIPNALVGVGLFAGLAGVFLAWCSGQIPRWLGVLIEAGLTGGMVLIAFFLHQSIFEFTKLCPFCFIVWTCTIILWVQLGAALMRLGWLFPGTGFARIWTAQRWLITAIILLLIVLVVAVTLSDKLVYLF</sequence>
<evidence type="ECO:0000256" key="10">
    <source>
        <dbReference type="SAM" id="Phobius"/>
    </source>
</evidence>
<dbReference type="KEGG" id="mcu:HMPREF0573_11136"/>
<keyword evidence="13" id="KW-1185">Reference proteome</keyword>
<dbReference type="Proteomes" id="UP000006742">
    <property type="component" value="Chromosome"/>
</dbReference>
<keyword evidence="4" id="KW-0874">Quinone</keyword>
<name>D6ZL56_MOBCV</name>
<dbReference type="SMART" id="SM00756">
    <property type="entry name" value="VKc"/>
    <property type="match status" value="1"/>
</dbReference>
<dbReference type="GO" id="GO:0016020">
    <property type="term" value="C:membrane"/>
    <property type="evidence" value="ECO:0007669"/>
    <property type="project" value="UniProtKB-SubCell"/>
</dbReference>
<dbReference type="eggNOG" id="COG4243">
    <property type="taxonomic scope" value="Bacteria"/>
</dbReference>
<evidence type="ECO:0000256" key="9">
    <source>
        <dbReference type="ARBA" id="ARBA00023284"/>
    </source>
</evidence>
<feature type="transmembrane region" description="Helical" evidence="10">
    <location>
        <begin position="188"/>
        <end position="211"/>
    </location>
</feature>
<evidence type="ECO:0000256" key="4">
    <source>
        <dbReference type="ARBA" id="ARBA00022719"/>
    </source>
</evidence>
<comment type="subcellular location">
    <subcellularLocation>
        <location evidence="1">Membrane</location>
        <topology evidence="1">Multi-pass membrane protein</topology>
    </subcellularLocation>
</comment>
<evidence type="ECO:0000256" key="6">
    <source>
        <dbReference type="ARBA" id="ARBA00023002"/>
    </source>
</evidence>
<keyword evidence="9" id="KW-0676">Redox-active center</keyword>
<keyword evidence="8" id="KW-1015">Disulfide bond</keyword>
<dbReference type="Gene3D" id="1.20.1440.130">
    <property type="entry name" value="VKOR domain"/>
    <property type="match status" value="1"/>
</dbReference>
<dbReference type="GO" id="GO:0048038">
    <property type="term" value="F:quinone binding"/>
    <property type="evidence" value="ECO:0007669"/>
    <property type="project" value="UniProtKB-KW"/>
</dbReference>
<feature type="transmembrane region" description="Helical" evidence="10">
    <location>
        <begin position="223"/>
        <end position="244"/>
    </location>
</feature>
<feature type="transmembrane region" description="Helical" evidence="10">
    <location>
        <begin position="264"/>
        <end position="282"/>
    </location>
</feature>
<evidence type="ECO:0000256" key="7">
    <source>
        <dbReference type="ARBA" id="ARBA00023136"/>
    </source>
</evidence>
<dbReference type="Pfam" id="PF07884">
    <property type="entry name" value="VKOR"/>
    <property type="match status" value="1"/>
</dbReference>
<dbReference type="EMBL" id="CP001992">
    <property type="protein sequence ID" value="ADI67455.1"/>
    <property type="molecule type" value="Genomic_DNA"/>
</dbReference>
<organism evidence="12 13">
    <name type="scientific">Mobiluncus curtisii (strain ATCC 43063 / DSM 2711 / V125)</name>
    <name type="common">Falcivibrio vaginalis</name>
    <dbReference type="NCBI Taxonomy" id="548479"/>
    <lineage>
        <taxon>Bacteria</taxon>
        <taxon>Bacillati</taxon>
        <taxon>Actinomycetota</taxon>
        <taxon>Actinomycetes</taxon>
        <taxon>Actinomycetales</taxon>
        <taxon>Actinomycetaceae</taxon>
        <taxon>Mobiluncus</taxon>
    </lineage>
</organism>
<gene>
    <name evidence="12" type="ordered locus">HMPREF0573_11136</name>
</gene>
<keyword evidence="3 10" id="KW-0812">Transmembrane</keyword>
<protein>
    <submittedName>
        <fullName evidence="12">Vitamin K epoxide reductase family</fullName>
    </submittedName>
</protein>
<feature type="transmembrane region" description="Helical" evidence="10">
    <location>
        <begin position="159"/>
        <end position="182"/>
    </location>
</feature>
<dbReference type="InterPro" id="IPR038354">
    <property type="entry name" value="VKOR_sf"/>
</dbReference>
<evidence type="ECO:0000313" key="12">
    <source>
        <dbReference type="EMBL" id="ADI67455.1"/>
    </source>
</evidence>
<feature type="transmembrane region" description="Helical" evidence="10">
    <location>
        <begin position="106"/>
        <end position="125"/>
    </location>
</feature>